<feature type="region of interest" description="Disordered" evidence="16">
    <location>
        <begin position="358"/>
        <end position="399"/>
    </location>
</feature>
<gene>
    <name evidence="19" type="ORF">ELZ69_14685</name>
</gene>
<evidence type="ECO:0000256" key="3">
    <source>
        <dbReference type="ARBA" id="ARBA00020887"/>
    </source>
</evidence>
<dbReference type="GO" id="GO:0005886">
    <property type="term" value="C:plasma membrane"/>
    <property type="evidence" value="ECO:0007669"/>
    <property type="project" value="UniProtKB-SubCell"/>
</dbReference>
<dbReference type="SUPFAM" id="SSF52540">
    <property type="entry name" value="P-loop containing nucleoside triphosphate hydrolases"/>
    <property type="match status" value="1"/>
</dbReference>
<feature type="compositionally biased region" description="Low complexity" evidence="16">
    <location>
        <begin position="385"/>
        <end position="394"/>
    </location>
</feature>
<evidence type="ECO:0000256" key="16">
    <source>
        <dbReference type="SAM" id="MobiDB-lite"/>
    </source>
</evidence>
<feature type="compositionally biased region" description="Low complexity" evidence="16">
    <location>
        <begin position="774"/>
        <end position="784"/>
    </location>
</feature>
<keyword evidence="14" id="KW-0131">Cell cycle</keyword>
<evidence type="ECO:0000259" key="18">
    <source>
        <dbReference type="PROSITE" id="PS50901"/>
    </source>
</evidence>
<feature type="transmembrane region" description="Helical" evidence="17">
    <location>
        <begin position="75"/>
        <end position="98"/>
    </location>
</feature>
<feature type="compositionally biased region" description="Low complexity" evidence="16">
    <location>
        <begin position="732"/>
        <end position="754"/>
    </location>
</feature>
<dbReference type="PROSITE" id="PS50901">
    <property type="entry name" value="FTSK"/>
    <property type="match status" value="1"/>
</dbReference>
<keyword evidence="7 17" id="KW-0812">Transmembrane</keyword>
<feature type="domain" description="FtsK" evidence="18">
    <location>
        <begin position="912"/>
        <end position="1125"/>
    </location>
</feature>
<keyword evidence="9" id="KW-0159">Chromosome partition</keyword>
<keyword evidence="12" id="KW-0238">DNA-binding</keyword>
<evidence type="ECO:0000256" key="14">
    <source>
        <dbReference type="ARBA" id="ARBA00023306"/>
    </source>
</evidence>
<reference evidence="19" key="1">
    <citation type="submission" date="2018-12" db="EMBL/GenBank/DDBJ databases">
        <title>Complete genome sequences of twenty non-typhoidal Salmonella isolates from Rwanda.</title>
        <authorList>
            <person name="Byukusenge M."/>
            <person name="Li L."/>
            <person name="Subhashinie K."/>
            <person name="Nzayirambaho M."/>
            <person name="Kuchipudi S.V."/>
            <person name="Jayarao B.M."/>
        </authorList>
    </citation>
    <scope>NUCLEOTIDE SEQUENCE</scope>
    <source>
        <strain evidence="19">RSE02</strain>
    </source>
</reference>
<evidence type="ECO:0000256" key="11">
    <source>
        <dbReference type="ARBA" id="ARBA00022989"/>
    </source>
</evidence>
<evidence type="ECO:0000256" key="12">
    <source>
        <dbReference type="ARBA" id="ARBA00023125"/>
    </source>
</evidence>
<keyword evidence="5" id="KW-0997">Cell inner membrane</keyword>
<evidence type="ECO:0000256" key="13">
    <source>
        <dbReference type="ARBA" id="ARBA00023136"/>
    </source>
</evidence>
<evidence type="ECO:0000313" key="19">
    <source>
        <dbReference type="EMBL" id="AZT29540.1"/>
    </source>
</evidence>
<feature type="transmembrane region" description="Helical" evidence="17">
    <location>
        <begin position="165"/>
        <end position="184"/>
    </location>
</feature>
<feature type="region of interest" description="Disordered" evidence="16">
    <location>
        <begin position="569"/>
        <end position="589"/>
    </location>
</feature>
<evidence type="ECO:0000256" key="9">
    <source>
        <dbReference type="ARBA" id="ARBA00022829"/>
    </source>
</evidence>
<name>A0A3Q9M992_SALET</name>
<accession>A0A3Q9M992</accession>
<sequence length="1267" mass="138657">MSQEYTEDKDVTLTKLSSGRRLLEALLILIALFAVWLMAALLSFNPSDPSWSQTAWHEPIHNLGGAPGAWLADTLFFIFGVMAYTIPVIIVGGCWFAWRHQSTDDYIDYFAVSLRLIGVLALILTSCGLAAINADDIWYFASGGVIGSLLSTTLQPLLHSSGGTIMLLCIWAAGLTLFTGWSWVSIAEKLGGWLLNILTFASNRTRRDDTWVDDEEYDDEYDEETDGVQRESRRARILRGALARRKRLAEKFSNPRGRQTDAALFSGKRMDDDEDIQYSARGVAADPDDVLFSGNRATQPEYDEYDPLLNGHSVTEPVAAAAAATAVTQTWAASADPIMQTPPMPGAEQVAAQPTVEWQPVPGPQTGEPVIAPAPEGYQPPPQYAQPQEAQSAPWQQPVPVASVPQYAATPATTAEYESLAPQETQPQWQAPDAEQHWQSEPTHQPTPVYQPEPIAAEPSHMPPPIAEQPVATEPEPGIEETRPARPPLYYFEEVEEKRAREREQLAAWYQPIPEPVKENVPVKPTVSVAPSIPPVEAVAAAASLDAGIKSGALAAGAAAAAPAFSLATGGAPRPQVKEGIGPQLPRPNRVRVPTRRELASYGIKLPSQRIAEEKAREAERNQYETGAQLTDEEIDAMHQDELARQFAQSQQHRYGETYQHDTQQAEDDDTAAEAELARQFAASQQQRYSGEQPAGAQPFSLDDLDFSPMKVLVDEGPHEPLFTPGVMPESTPVQQPVAPQPQYQQPQQPTAPQDSLIHPLLMRNGDSRPLQRPTTPLPSLDLLTPPPSEVEPVDTFALEQMARLVEARLADFRIKADVVNYSPGPVITRFELNLAPGVKAARISNLSRDLARSLSTVAVRVVEVIPGKPYVGLELPNKKRQTVYLREVLDNAKFRENPSPLTVVLGKDIAGDPVVADLAKMPHLLVAGTTGSGKSVGVNAMILSMLYKAQPEDVRFIMIDPKMLELSVYEGIPHLLTEVVTDMKDAANALRWSVNEMERRYKLMSALGVRNLAGYNEKIAEAARMGRPIPDPYWKPGDSMDVQHPVLEKLPYIVVLVDEFADLMMTVGKKVEELIARLAQKARAAGIHLVLATQRPSVDVITGLIKANIPTRIAFTVSSKIDSRTILDQGGAESLLGMGDMLYSGPNSTMPVRVHGAFVRDQEVHAVVQDWKARGRPQYVDGITSDSESEGGGGGFDGGEELDALFDQAVNFVTQKRKASISGVQRQFRIGYNRAARIIEQMEAQGIVSAQGHNGNREVLAPPPFE</sequence>
<evidence type="ECO:0000256" key="1">
    <source>
        <dbReference type="ARBA" id="ARBA00004429"/>
    </source>
</evidence>
<evidence type="ECO:0000256" key="17">
    <source>
        <dbReference type="SAM" id="Phobius"/>
    </source>
</evidence>
<dbReference type="PANTHER" id="PTHR22683">
    <property type="entry name" value="SPORULATION PROTEIN RELATED"/>
    <property type="match status" value="1"/>
</dbReference>
<comment type="similarity">
    <text evidence="2">Belongs to the FtsK/SpoIIIE/SftA family.</text>
</comment>
<keyword evidence="6" id="KW-0132">Cell division</keyword>
<dbReference type="InterPro" id="IPR041027">
    <property type="entry name" value="FtsK_alpha"/>
</dbReference>
<evidence type="ECO:0000256" key="15">
    <source>
        <dbReference type="PROSITE-ProRule" id="PRU00289"/>
    </source>
</evidence>
<dbReference type="InterPro" id="IPR002543">
    <property type="entry name" value="FtsK_dom"/>
</dbReference>
<evidence type="ECO:0000256" key="6">
    <source>
        <dbReference type="ARBA" id="ARBA00022618"/>
    </source>
</evidence>
<dbReference type="InterPro" id="IPR025199">
    <property type="entry name" value="FtsK_4TM"/>
</dbReference>
<dbReference type="InterPro" id="IPR027417">
    <property type="entry name" value="P-loop_NTPase"/>
</dbReference>
<evidence type="ECO:0000256" key="7">
    <source>
        <dbReference type="ARBA" id="ARBA00022692"/>
    </source>
</evidence>
<protein>
    <recommendedName>
        <fullName evidence="3">DNA translocase FtsK</fullName>
    </recommendedName>
</protein>
<feature type="region of interest" description="Disordered" evidence="16">
    <location>
        <begin position="1180"/>
        <end position="1199"/>
    </location>
</feature>
<dbReference type="InterPro" id="IPR036388">
    <property type="entry name" value="WH-like_DNA-bd_sf"/>
</dbReference>
<dbReference type="InterPro" id="IPR050206">
    <property type="entry name" value="FtsK/SpoIIIE/SftA"/>
</dbReference>
<dbReference type="FunFam" id="3.30.980.40:FF:000001">
    <property type="entry name" value="DNA translocase FtsK"/>
    <property type="match status" value="1"/>
</dbReference>
<organism evidence="19">
    <name type="scientific">Salmonella enterica subsp. enterica serovar Moero</name>
    <dbReference type="NCBI Taxonomy" id="2500154"/>
    <lineage>
        <taxon>Bacteria</taxon>
        <taxon>Pseudomonadati</taxon>
        <taxon>Pseudomonadota</taxon>
        <taxon>Gammaproteobacteria</taxon>
        <taxon>Enterobacterales</taxon>
        <taxon>Enterobacteriaceae</taxon>
        <taxon>Salmonella</taxon>
    </lineage>
</organism>
<feature type="region of interest" description="Disordered" evidence="16">
    <location>
        <begin position="716"/>
        <end position="787"/>
    </location>
</feature>
<dbReference type="Gene3D" id="1.10.10.10">
    <property type="entry name" value="Winged helix-like DNA-binding domain superfamily/Winged helix DNA-binding domain"/>
    <property type="match status" value="1"/>
</dbReference>
<evidence type="ECO:0000256" key="10">
    <source>
        <dbReference type="ARBA" id="ARBA00022840"/>
    </source>
</evidence>
<dbReference type="FunFam" id="1.10.10.10:FF:000268">
    <property type="entry name" value="DNA translocase FtsK"/>
    <property type="match status" value="1"/>
</dbReference>
<dbReference type="GO" id="GO:0007059">
    <property type="term" value="P:chromosome segregation"/>
    <property type="evidence" value="ECO:0007669"/>
    <property type="project" value="UniProtKB-KW"/>
</dbReference>
<dbReference type="InterPro" id="IPR036390">
    <property type="entry name" value="WH_DNA-bd_sf"/>
</dbReference>
<dbReference type="GO" id="GO:0071236">
    <property type="term" value="P:cellular response to antibiotic"/>
    <property type="evidence" value="ECO:0007669"/>
    <property type="project" value="UniProtKB-ARBA"/>
</dbReference>
<evidence type="ECO:0000256" key="2">
    <source>
        <dbReference type="ARBA" id="ARBA00006474"/>
    </source>
</evidence>
<dbReference type="FunFam" id="3.40.50.300:FF:000209">
    <property type="entry name" value="Cell division protein FtsK"/>
    <property type="match status" value="1"/>
</dbReference>
<feature type="transmembrane region" description="Helical" evidence="17">
    <location>
        <begin position="137"/>
        <end position="158"/>
    </location>
</feature>
<feature type="region of interest" description="Disordered" evidence="16">
    <location>
        <begin position="413"/>
        <end position="490"/>
    </location>
</feature>
<feature type="transmembrane region" description="Helical" evidence="17">
    <location>
        <begin position="25"/>
        <end position="44"/>
    </location>
</feature>
<keyword evidence="8 15" id="KW-0547">Nucleotide-binding</keyword>
<dbReference type="SUPFAM" id="SSF46785">
    <property type="entry name" value="Winged helix' DNA-binding domain"/>
    <property type="match status" value="1"/>
</dbReference>
<dbReference type="Pfam" id="PF01580">
    <property type="entry name" value="FtsK_SpoIIIE"/>
    <property type="match status" value="1"/>
</dbReference>
<feature type="transmembrane region" description="Helical" evidence="17">
    <location>
        <begin position="110"/>
        <end position="131"/>
    </location>
</feature>
<comment type="subcellular location">
    <subcellularLocation>
        <location evidence="1">Cell inner membrane</location>
        <topology evidence="1">Multi-pass membrane protein</topology>
    </subcellularLocation>
</comment>
<dbReference type="Pfam" id="PF13491">
    <property type="entry name" value="FtsK_4TM"/>
    <property type="match status" value="1"/>
</dbReference>
<evidence type="ECO:0000256" key="8">
    <source>
        <dbReference type="ARBA" id="ARBA00022741"/>
    </source>
</evidence>
<keyword evidence="10 15" id="KW-0067">ATP-binding</keyword>
<dbReference type="AlphaFoldDB" id="A0A3Q9M992"/>
<dbReference type="CDD" id="cd01127">
    <property type="entry name" value="TrwB_TraG_TraD_VirD4"/>
    <property type="match status" value="1"/>
</dbReference>
<dbReference type="PANTHER" id="PTHR22683:SF41">
    <property type="entry name" value="DNA TRANSLOCASE FTSK"/>
    <property type="match status" value="1"/>
</dbReference>
<keyword evidence="11 17" id="KW-1133">Transmembrane helix</keyword>
<dbReference type="Pfam" id="PF09397">
    <property type="entry name" value="FtsK_gamma"/>
    <property type="match status" value="1"/>
</dbReference>
<keyword evidence="4" id="KW-1003">Cell membrane</keyword>
<evidence type="ECO:0000256" key="4">
    <source>
        <dbReference type="ARBA" id="ARBA00022475"/>
    </source>
</evidence>
<dbReference type="SMART" id="SM00843">
    <property type="entry name" value="Ftsk_gamma"/>
    <property type="match status" value="1"/>
</dbReference>
<feature type="region of interest" description="Disordered" evidence="16">
    <location>
        <begin position="647"/>
        <end position="703"/>
    </location>
</feature>
<dbReference type="InterPro" id="IPR018541">
    <property type="entry name" value="Ftsk_gamma"/>
</dbReference>
<evidence type="ECO:0000256" key="5">
    <source>
        <dbReference type="ARBA" id="ARBA00022519"/>
    </source>
</evidence>
<dbReference type="Gene3D" id="3.40.50.300">
    <property type="entry name" value="P-loop containing nucleotide triphosphate hydrolases"/>
    <property type="match status" value="1"/>
</dbReference>
<feature type="compositionally biased region" description="Polar residues" evidence="16">
    <location>
        <begin position="437"/>
        <end position="448"/>
    </location>
</feature>
<proteinExistence type="inferred from homology"/>
<keyword evidence="13 17" id="KW-0472">Membrane</keyword>
<dbReference type="Gene3D" id="3.30.980.40">
    <property type="match status" value="1"/>
</dbReference>
<feature type="binding site" evidence="15">
    <location>
        <begin position="929"/>
        <end position="936"/>
    </location>
    <ligand>
        <name>ATP</name>
        <dbReference type="ChEBI" id="CHEBI:30616"/>
    </ligand>
</feature>
<dbReference type="GO" id="GO:0051301">
    <property type="term" value="P:cell division"/>
    <property type="evidence" value="ECO:0007669"/>
    <property type="project" value="UniProtKB-KW"/>
</dbReference>
<dbReference type="Pfam" id="PF17854">
    <property type="entry name" value="FtsK_alpha"/>
    <property type="match status" value="1"/>
</dbReference>
<dbReference type="EMBL" id="CP034722">
    <property type="protein sequence ID" value="AZT29540.1"/>
    <property type="molecule type" value="Genomic_DNA"/>
</dbReference>
<dbReference type="GO" id="GO:0003677">
    <property type="term" value="F:DNA binding"/>
    <property type="evidence" value="ECO:0007669"/>
    <property type="project" value="UniProtKB-KW"/>
</dbReference>
<dbReference type="GO" id="GO:0005524">
    <property type="term" value="F:ATP binding"/>
    <property type="evidence" value="ECO:0007669"/>
    <property type="project" value="UniProtKB-UniRule"/>
</dbReference>
<feature type="compositionally biased region" description="Low complexity" evidence="16">
    <location>
        <begin position="674"/>
        <end position="683"/>
    </location>
</feature>